<dbReference type="Proteomes" id="UP001157502">
    <property type="component" value="Chromosome 12"/>
</dbReference>
<gene>
    <name evidence="1" type="ORF">DPEC_G00147970</name>
</gene>
<organism evidence="1 2">
    <name type="scientific">Dallia pectoralis</name>
    <name type="common">Alaska blackfish</name>
    <dbReference type="NCBI Taxonomy" id="75939"/>
    <lineage>
        <taxon>Eukaryota</taxon>
        <taxon>Metazoa</taxon>
        <taxon>Chordata</taxon>
        <taxon>Craniata</taxon>
        <taxon>Vertebrata</taxon>
        <taxon>Euteleostomi</taxon>
        <taxon>Actinopterygii</taxon>
        <taxon>Neopterygii</taxon>
        <taxon>Teleostei</taxon>
        <taxon>Protacanthopterygii</taxon>
        <taxon>Esociformes</taxon>
        <taxon>Umbridae</taxon>
        <taxon>Dallia</taxon>
    </lineage>
</organism>
<evidence type="ECO:0000313" key="1">
    <source>
        <dbReference type="EMBL" id="KAJ8003404.1"/>
    </source>
</evidence>
<dbReference type="EMBL" id="CM055739">
    <property type="protein sequence ID" value="KAJ8003404.1"/>
    <property type="molecule type" value="Genomic_DNA"/>
</dbReference>
<keyword evidence="2" id="KW-1185">Reference proteome</keyword>
<evidence type="ECO:0000313" key="2">
    <source>
        <dbReference type="Proteomes" id="UP001157502"/>
    </source>
</evidence>
<sequence length="98" mass="11596">MHFPSHWFQTFISISLPRPLTNRNRYEDPANQLDYSLLKALNAAQNSRHFRYHSLSLCLLASYPESYPLMVMYSNQIDGKYVINPNDYLYFLQRCKSA</sequence>
<reference evidence="1" key="1">
    <citation type="submission" date="2021-05" db="EMBL/GenBank/DDBJ databases">
        <authorList>
            <person name="Pan Q."/>
            <person name="Jouanno E."/>
            <person name="Zahm M."/>
            <person name="Klopp C."/>
            <person name="Cabau C."/>
            <person name="Louis A."/>
            <person name="Berthelot C."/>
            <person name="Parey E."/>
            <person name="Roest Crollius H."/>
            <person name="Montfort J."/>
            <person name="Robinson-Rechavi M."/>
            <person name="Bouchez O."/>
            <person name="Lampietro C."/>
            <person name="Lopez Roques C."/>
            <person name="Donnadieu C."/>
            <person name="Postlethwait J."/>
            <person name="Bobe J."/>
            <person name="Dillon D."/>
            <person name="Chandos A."/>
            <person name="von Hippel F."/>
            <person name="Guiguen Y."/>
        </authorList>
    </citation>
    <scope>NUCLEOTIDE SEQUENCE</scope>
    <source>
        <strain evidence="1">YG-Jan2019</strain>
    </source>
</reference>
<name>A0ACC2GI49_DALPE</name>
<comment type="caution">
    <text evidence="1">The sequence shown here is derived from an EMBL/GenBank/DDBJ whole genome shotgun (WGS) entry which is preliminary data.</text>
</comment>
<protein>
    <submittedName>
        <fullName evidence="1">Uncharacterized protein</fullName>
    </submittedName>
</protein>
<proteinExistence type="predicted"/>
<accession>A0ACC2GI49</accession>